<evidence type="ECO:0000256" key="2">
    <source>
        <dbReference type="SAM" id="Coils"/>
    </source>
</evidence>
<dbReference type="InterPro" id="IPR040532">
    <property type="entry name" value="MapZ_C2"/>
</dbReference>
<feature type="region of interest" description="Disordered" evidence="3">
    <location>
        <begin position="348"/>
        <end position="380"/>
    </location>
</feature>
<feature type="domain" description="MapZ extracellular" evidence="4">
    <location>
        <begin position="203"/>
        <end position="331"/>
    </location>
</feature>
<dbReference type="GeneID" id="78356234"/>
<gene>
    <name evidence="1" type="primary">mapZ</name>
    <name evidence="6" type="ORF">NCTC12224_00790</name>
</gene>
<keyword evidence="1" id="KW-0131">Cell cycle</keyword>
<dbReference type="HAMAP" id="MF_01941">
    <property type="entry name" value="MapZ"/>
    <property type="match status" value="1"/>
</dbReference>
<sequence>MTKDTDKQPESKQPDGIDFEKAQQMTVGEAARAEADMKAGITEEDGVLDRYIKQHRDEVTAEKFDTKVAELEQLDTASLDEFIEKKKQELQELEEIEAQSQKEETASSEEVPQPPVEETPVIDEIEVTPLVKNEAKEEVAQEEIVLSPEENFVEEDNQKRSRHIVWGGLIVLVLAIIAFCFTWFSNNKNQTTSTSTSSTTKTSTSTSSSTSAKAAKEANSAFTKAYDAFFTDNTQTALKNSQFDQLSDLKTKLDALKNTSYYKAAKGKYDSLEAQIKAIQVVNAKFDSARVVDGSQTDATVKSDANFDDLASSTLNTGNSTLDKLLQAAVTDGRAQLTSAQETAAQAATSADTTTQSAAATDTTQAQASTDSTQATSGQTVSAASSYGITNYDPAILQRNRSRVPYDFSKIADSSNSAWTFNPGVLEKILEISRQRGYITGNNFILERVNIINGNGYYNMFKPDGTYLFSINDKTGYFVGNAAGRSDALDY</sequence>
<feature type="compositionally biased region" description="Basic and acidic residues" evidence="3">
    <location>
        <begin position="1"/>
        <end position="21"/>
    </location>
</feature>
<dbReference type="AlphaFoldDB" id="A0A380K5B9"/>
<keyword evidence="1" id="KW-0472">Membrane</keyword>
<keyword evidence="1" id="KW-1133">Transmembrane helix</keyword>
<accession>A0A380K5B9</accession>
<dbReference type="InterPro" id="IPR030858">
    <property type="entry name" value="MapZ"/>
</dbReference>
<comment type="similarity">
    <text evidence="1">Belongs to the MapZ family.</text>
</comment>
<evidence type="ECO:0000313" key="7">
    <source>
        <dbReference type="Proteomes" id="UP000254924"/>
    </source>
</evidence>
<dbReference type="OrthoDB" id="2199073at2"/>
<keyword evidence="1" id="KW-0812">Transmembrane</keyword>
<feature type="domain" description="MapZ extracellular C-terminal" evidence="5">
    <location>
        <begin position="403"/>
        <end position="481"/>
    </location>
</feature>
<comment type="subcellular location">
    <subcellularLocation>
        <location evidence="1">Cell membrane</location>
        <topology evidence="1">Single-pass membrane protein</topology>
    </subcellularLocation>
    <text evidence="1">In newborn cells, forms a ring positioned at mid-cell. Soon after cell division starts and the cells begin elongating, the ring splits into two rings that, as elongation proceeds, move along and mark the future division sites.</text>
</comment>
<feature type="coiled-coil region" evidence="2">
    <location>
        <begin position="239"/>
        <end position="282"/>
    </location>
</feature>
<dbReference type="Pfam" id="PF18041">
    <property type="entry name" value="MapZ_EC1"/>
    <property type="match status" value="1"/>
</dbReference>
<evidence type="ECO:0000313" key="6">
    <source>
        <dbReference type="EMBL" id="SUN60272.1"/>
    </source>
</evidence>
<keyword evidence="7" id="KW-1185">Reference proteome</keyword>
<dbReference type="RefSeq" id="WP_115268466.1">
    <property type="nucleotide sequence ID" value="NZ_JBNPNB010000111.1"/>
</dbReference>
<feature type="compositionally biased region" description="Low complexity" evidence="3">
    <location>
        <begin position="191"/>
        <end position="213"/>
    </location>
</feature>
<feature type="transmembrane region" description="Helical" evidence="1">
    <location>
        <begin position="164"/>
        <end position="184"/>
    </location>
</feature>
<comment type="function">
    <text evidence="1">Early cell division protein that marks the future cell division site and supports proper FtsZ ring positioning.</text>
</comment>
<feature type="region of interest" description="Disordered" evidence="3">
    <location>
        <begin position="1"/>
        <end position="38"/>
    </location>
</feature>
<protein>
    <recommendedName>
        <fullName evidence="1">Mid-cell-anchored protein Z</fullName>
    </recommendedName>
</protein>
<dbReference type="GO" id="GO:0051301">
    <property type="term" value="P:cell division"/>
    <property type="evidence" value="ECO:0007669"/>
    <property type="project" value="UniProtKB-UniRule"/>
</dbReference>
<keyword evidence="1" id="KW-0132">Cell division</keyword>
<dbReference type="InterPro" id="IPR041295">
    <property type="entry name" value="MapZ_EC1"/>
</dbReference>
<evidence type="ECO:0000259" key="5">
    <source>
        <dbReference type="Pfam" id="PF18708"/>
    </source>
</evidence>
<reference evidence="6 7" key="1">
    <citation type="submission" date="2018-06" db="EMBL/GenBank/DDBJ databases">
        <authorList>
            <consortium name="Pathogen Informatics"/>
            <person name="Doyle S."/>
        </authorList>
    </citation>
    <scope>NUCLEOTIDE SEQUENCE [LARGE SCALE GENOMIC DNA]</scope>
    <source>
        <strain evidence="6 7">NCTC12224</strain>
    </source>
</reference>
<evidence type="ECO:0000256" key="1">
    <source>
        <dbReference type="HAMAP-Rule" id="MF_01941"/>
    </source>
</evidence>
<proteinExistence type="inferred from homology"/>
<feature type="region of interest" description="Disordered" evidence="3">
    <location>
        <begin position="95"/>
        <end position="117"/>
    </location>
</feature>
<keyword evidence="2" id="KW-0175">Coiled coil</keyword>
<dbReference type="Pfam" id="PF18708">
    <property type="entry name" value="MapZ_C2"/>
    <property type="match status" value="1"/>
</dbReference>
<comment type="subunit">
    <text evidence="1">Interacts with FtsZ.</text>
</comment>
<dbReference type="GO" id="GO:0005886">
    <property type="term" value="C:plasma membrane"/>
    <property type="evidence" value="ECO:0007669"/>
    <property type="project" value="UniProtKB-SubCell"/>
</dbReference>
<dbReference type="EMBL" id="UHFN01000007">
    <property type="protein sequence ID" value="SUN60272.1"/>
    <property type="molecule type" value="Genomic_DNA"/>
</dbReference>
<feature type="region of interest" description="Disordered" evidence="3">
    <location>
        <begin position="189"/>
        <end position="213"/>
    </location>
</feature>
<evidence type="ECO:0000256" key="3">
    <source>
        <dbReference type="SAM" id="MobiDB-lite"/>
    </source>
</evidence>
<evidence type="ECO:0000259" key="4">
    <source>
        <dbReference type="Pfam" id="PF18041"/>
    </source>
</evidence>
<name>A0A380K5B9_9STRE</name>
<keyword evidence="1" id="KW-1003">Cell membrane</keyword>
<organism evidence="6 7">
    <name type="scientific">Streptococcus hyointestinalis</name>
    <dbReference type="NCBI Taxonomy" id="1337"/>
    <lineage>
        <taxon>Bacteria</taxon>
        <taxon>Bacillati</taxon>
        <taxon>Bacillota</taxon>
        <taxon>Bacilli</taxon>
        <taxon>Lactobacillales</taxon>
        <taxon>Streptococcaceae</taxon>
        <taxon>Streptococcus</taxon>
    </lineage>
</organism>
<dbReference type="Proteomes" id="UP000254924">
    <property type="component" value="Unassembled WGS sequence"/>
</dbReference>